<dbReference type="Pfam" id="PF00581">
    <property type="entry name" value="Rhodanese"/>
    <property type="match status" value="1"/>
</dbReference>
<feature type="domain" description="Rhodanese" evidence="1">
    <location>
        <begin position="16"/>
        <end position="105"/>
    </location>
</feature>
<dbReference type="InterPro" id="IPR050229">
    <property type="entry name" value="GlpE_sulfurtransferase"/>
</dbReference>
<reference evidence="2" key="1">
    <citation type="submission" date="2018-05" db="EMBL/GenBank/DDBJ databases">
        <authorList>
            <person name="Lanie J.A."/>
            <person name="Ng W.-L."/>
            <person name="Kazmierczak K.M."/>
            <person name="Andrzejewski T.M."/>
            <person name="Davidsen T.M."/>
            <person name="Wayne K.J."/>
            <person name="Tettelin H."/>
            <person name="Glass J.I."/>
            <person name="Rusch D."/>
            <person name="Podicherti R."/>
            <person name="Tsui H.-C.T."/>
            <person name="Winkler M.E."/>
        </authorList>
    </citation>
    <scope>NUCLEOTIDE SEQUENCE</scope>
</reference>
<proteinExistence type="predicted"/>
<protein>
    <recommendedName>
        <fullName evidence="1">Rhodanese domain-containing protein</fullName>
    </recommendedName>
</protein>
<dbReference type="InterPro" id="IPR001763">
    <property type="entry name" value="Rhodanese-like_dom"/>
</dbReference>
<dbReference type="AlphaFoldDB" id="A0A382UUP8"/>
<evidence type="ECO:0000313" key="2">
    <source>
        <dbReference type="EMBL" id="SVD37401.1"/>
    </source>
</evidence>
<dbReference type="PROSITE" id="PS50206">
    <property type="entry name" value="RHODANESE_3"/>
    <property type="match status" value="1"/>
</dbReference>
<organism evidence="2">
    <name type="scientific">marine metagenome</name>
    <dbReference type="NCBI Taxonomy" id="408172"/>
    <lineage>
        <taxon>unclassified sequences</taxon>
        <taxon>metagenomes</taxon>
        <taxon>ecological metagenomes</taxon>
    </lineage>
</organism>
<dbReference type="SUPFAM" id="SSF52821">
    <property type="entry name" value="Rhodanese/Cell cycle control phosphatase"/>
    <property type="match status" value="1"/>
</dbReference>
<name>A0A382UUP8_9ZZZZ</name>
<dbReference type="PANTHER" id="PTHR43031:SF1">
    <property type="entry name" value="PYRIDINE NUCLEOTIDE-DISULPHIDE OXIDOREDUCTASE"/>
    <property type="match status" value="1"/>
</dbReference>
<dbReference type="Gene3D" id="3.40.250.10">
    <property type="entry name" value="Rhodanese-like domain"/>
    <property type="match status" value="1"/>
</dbReference>
<evidence type="ECO:0000259" key="1">
    <source>
        <dbReference type="PROSITE" id="PS50206"/>
    </source>
</evidence>
<dbReference type="SMART" id="SM00450">
    <property type="entry name" value="RHOD"/>
    <property type="match status" value="1"/>
</dbReference>
<dbReference type="EMBL" id="UINC01146587">
    <property type="protein sequence ID" value="SVD37401.1"/>
    <property type="molecule type" value="Genomic_DNA"/>
</dbReference>
<sequence length="105" mass="11470">MEHISADELHNRATTLSSDDLILDVRSPSEFNEGHIEGAQNTPHEEVTSEVDSLKSYKTVYVHCKMGGRAKIAAEALQGAGLENIVCVSDGGMQRWTDMGWPVAK</sequence>
<dbReference type="CDD" id="cd00158">
    <property type="entry name" value="RHOD"/>
    <property type="match status" value="1"/>
</dbReference>
<gene>
    <name evidence="2" type="ORF">METZ01_LOCUS390255</name>
</gene>
<dbReference type="InterPro" id="IPR036873">
    <property type="entry name" value="Rhodanese-like_dom_sf"/>
</dbReference>
<accession>A0A382UUP8</accession>
<dbReference type="PANTHER" id="PTHR43031">
    <property type="entry name" value="FAD-DEPENDENT OXIDOREDUCTASE"/>
    <property type="match status" value="1"/>
</dbReference>